<protein>
    <submittedName>
        <fullName evidence="3">SAG-related sequence SRS16E</fullName>
    </submittedName>
</protein>
<dbReference type="GeneID" id="40309300"/>
<dbReference type="EMBL" id="NWUJ01000003">
    <property type="protein sequence ID" value="PFH36178.1"/>
    <property type="molecule type" value="Genomic_DNA"/>
</dbReference>
<dbReference type="GO" id="GO:0016020">
    <property type="term" value="C:membrane"/>
    <property type="evidence" value="ECO:0007669"/>
    <property type="project" value="InterPro"/>
</dbReference>
<feature type="domain" description="SRS" evidence="2">
    <location>
        <begin position="207"/>
        <end position="345"/>
    </location>
</feature>
<dbReference type="VEuPathDB" id="ToxoDB:BESB_043700"/>
<dbReference type="InterPro" id="IPR036755">
    <property type="entry name" value="SRS_dom_sf"/>
</dbReference>
<dbReference type="InterPro" id="IPR028352">
    <property type="entry name" value="Surface_antig_SAG1"/>
</dbReference>
<evidence type="ECO:0000313" key="4">
    <source>
        <dbReference type="Proteomes" id="UP000224006"/>
    </source>
</evidence>
<dbReference type="SUPFAM" id="SSF74877">
    <property type="entry name" value="Major surface antigen p30, SAG1"/>
    <property type="match status" value="2"/>
</dbReference>
<evidence type="ECO:0000313" key="3">
    <source>
        <dbReference type="EMBL" id="PFH36178.1"/>
    </source>
</evidence>
<dbReference type="KEGG" id="bbes:BESB_043700"/>
<keyword evidence="4" id="KW-1185">Reference proteome</keyword>
<reference evidence="3 4" key="1">
    <citation type="submission" date="2017-09" db="EMBL/GenBank/DDBJ databases">
        <title>Genome sequencing of Besnoitia besnoiti strain Bb-Ger1.</title>
        <authorList>
            <person name="Schares G."/>
            <person name="Venepally P."/>
            <person name="Lorenzi H.A."/>
        </authorList>
    </citation>
    <scope>NUCLEOTIDE SEQUENCE [LARGE SCALE GENOMIC DNA]</scope>
    <source>
        <strain evidence="3 4">Bb-Ger1</strain>
    </source>
</reference>
<feature type="domain" description="SRS" evidence="2">
    <location>
        <begin position="61"/>
        <end position="197"/>
    </location>
</feature>
<dbReference type="PRINTS" id="PR01801">
    <property type="entry name" value="SURFCEANTIGN"/>
</dbReference>
<dbReference type="RefSeq" id="XP_029220187.1">
    <property type="nucleotide sequence ID" value="XM_029362821.1"/>
</dbReference>
<evidence type="ECO:0000259" key="2">
    <source>
        <dbReference type="Pfam" id="PF04092"/>
    </source>
</evidence>
<dbReference type="InterPro" id="IPR007226">
    <property type="entry name" value="SRS_dom"/>
</dbReference>
<dbReference type="Gene3D" id="2.60.40.1320">
    <property type="entry name" value="SRS domain"/>
    <property type="match status" value="2"/>
</dbReference>
<dbReference type="AlphaFoldDB" id="A0A2A9MCG3"/>
<feature type="signal peptide" evidence="1">
    <location>
        <begin position="1"/>
        <end position="37"/>
    </location>
</feature>
<feature type="chain" id="PRO_5012947772" evidence="1">
    <location>
        <begin position="38"/>
        <end position="376"/>
    </location>
</feature>
<dbReference type="OrthoDB" id="331001at2759"/>
<proteinExistence type="predicted"/>
<evidence type="ECO:0000256" key="1">
    <source>
        <dbReference type="SAM" id="SignalP"/>
    </source>
</evidence>
<dbReference type="Pfam" id="PF04092">
    <property type="entry name" value="SAG"/>
    <property type="match status" value="2"/>
</dbReference>
<accession>A0A2A9MCG3</accession>
<gene>
    <name evidence="3" type="ORF">BESB_043700</name>
</gene>
<organism evidence="3 4">
    <name type="scientific">Besnoitia besnoiti</name>
    <name type="common">Apicomplexan protozoan</name>
    <dbReference type="NCBI Taxonomy" id="94643"/>
    <lineage>
        <taxon>Eukaryota</taxon>
        <taxon>Sar</taxon>
        <taxon>Alveolata</taxon>
        <taxon>Apicomplexa</taxon>
        <taxon>Conoidasida</taxon>
        <taxon>Coccidia</taxon>
        <taxon>Eucoccidiorida</taxon>
        <taxon>Eimeriorina</taxon>
        <taxon>Sarcocystidae</taxon>
        <taxon>Besnoitia</taxon>
    </lineage>
</organism>
<dbReference type="Proteomes" id="UP000224006">
    <property type="component" value="Chromosome III"/>
</dbReference>
<comment type="caution">
    <text evidence="3">The sequence shown here is derived from an EMBL/GenBank/DDBJ whole genome shotgun (WGS) entry which is preliminary data.</text>
</comment>
<sequence length="376" mass="39708">MAGNGTTQMGRGLFRARKVMAACLGGVLLFCSGHACADETPGLWREKLEEKITAPQVSGRVATCTLNGAGSMNASPEAENIVISKGNLTATLNCNGEGNAAVPSKEGHVCRPGATTLPKCETNSGHTEQVELAKLLGSSSVINVKIDKRPAATDQTNEKWTLELKDSQLPLSDKSFFVGCQKPQHEADTTCKVEVVVKARSSSVDSNAVTCAYGPQSNGATPLTVEMTEETNKLAVDCGNEGSFAPLGYTQFCSPESQELKTCQTKEFSEIFPTFADTWWQKADQMKTVAELTIPKTDFPSEERQFLLGCVPMAASQENEGKDTVREAARGALAGLSECKVLVTVKAASSSAAPADSLHVILAGLGAVALLLVRGC</sequence>
<keyword evidence="1" id="KW-0732">Signal</keyword>
<name>A0A2A9MCG3_BESBE</name>